<reference evidence="1 2" key="1">
    <citation type="submission" date="2016-10" db="EMBL/GenBank/DDBJ databases">
        <title>The Draft Genome Sequence of Actinokineospora bangkokensis 44EHWT reveals the biosynthetic pathway of antifungal compounds Thailandins with unusual extender unit butylmalonyl-CoA.</title>
        <authorList>
            <person name="Greule A."/>
            <person name="Intra B."/>
            <person name="Flemming S."/>
            <person name="Rommel M.G."/>
            <person name="Panbangred W."/>
            <person name="Bechthold A."/>
        </authorList>
    </citation>
    <scope>NUCLEOTIDE SEQUENCE [LARGE SCALE GENOMIC DNA]</scope>
    <source>
        <strain evidence="1 2">44EHW</strain>
    </source>
</reference>
<comment type="caution">
    <text evidence="1">The sequence shown here is derived from an EMBL/GenBank/DDBJ whole genome shotgun (WGS) entry which is preliminary data.</text>
</comment>
<evidence type="ECO:0000313" key="2">
    <source>
        <dbReference type="Proteomes" id="UP000186040"/>
    </source>
</evidence>
<dbReference type="InterPro" id="IPR011990">
    <property type="entry name" value="TPR-like_helical_dom_sf"/>
</dbReference>
<dbReference type="SUPFAM" id="SSF48452">
    <property type="entry name" value="TPR-like"/>
    <property type="match status" value="1"/>
</dbReference>
<dbReference type="Proteomes" id="UP000186040">
    <property type="component" value="Unassembled WGS sequence"/>
</dbReference>
<dbReference type="RefSeq" id="WP_075973301.1">
    <property type="nucleotide sequence ID" value="NZ_MKQR01000005.1"/>
</dbReference>
<dbReference type="OrthoDB" id="3885120at2"/>
<dbReference type="AlphaFoldDB" id="A0A1Q9LSS1"/>
<dbReference type="EMBL" id="MKQR01000005">
    <property type="protein sequence ID" value="OLR95068.1"/>
    <property type="molecule type" value="Genomic_DNA"/>
</dbReference>
<protein>
    <recommendedName>
        <fullName evidence="3">Tetratricopeptide repeat protein</fullName>
    </recommendedName>
</protein>
<dbReference type="InterPro" id="IPR053137">
    <property type="entry name" value="NLR-like"/>
</dbReference>
<dbReference type="PANTHER" id="PTHR46082">
    <property type="entry name" value="ATP/GTP-BINDING PROTEIN-RELATED"/>
    <property type="match status" value="1"/>
</dbReference>
<sequence>MLRALSLLAEAPIPLQLITPALIHDTTDDTTGRAAVDAALAQLHRYGLLDTHELSHTTTLPTVALHPLVRETNILLLAHHHNPTQWRDTAETALLDLTDAWTPQGRPSWSLLRLLTPHLLALCTLEPRGDPTVFIATRSTLDAAADQLRASGDAATELTLRHHVLNSEKTTLGAEHPETLSSQNNLASALYSLGRFDEAAELHRSTLTSYTRVLGAEHPNTLNSQNNLTLALKALSNRGWARSVVRAWKRLVR</sequence>
<dbReference type="Pfam" id="PF13374">
    <property type="entry name" value="TPR_10"/>
    <property type="match status" value="1"/>
</dbReference>
<evidence type="ECO:0000313" key="1">
    <source>
        <dbReference type="EMBL" id="OLR95068.1"/>
    </source>
</evidence>
<accession>A0A1Q9LSS1</accession>
<proteinExistence type="predicted"/>
<gene>
    <name evidence="1" type="ORF">BJP25_08970</name>
</gene>
<dbReference type="Gene3D" id="1.25.40.10">
    <property type="entry name" value="Tetratricopeptide repeat domain"/>
    <property type="match status" value="1"/>
</dbReference>
<evidence type="ECO:0008006" key="3">
    <source>
        <dbReference type="Google" id="ProtNLM"/>
    </source>
</evidence>
<dbReference type="STRING" id="1193682.BJP25_08970"/>
<keyword evidence="2" id="KW-1185">Reference proteome</keyword>
<dbReference type="PANTHER" id="PTHR46082:SF6">
    <property type="entry name" value="AAA+ ATPASE DOMAIN-CONTAINING PROTEIN-RELATED"/>
    <property type="match status" value="1"/>
</dbReference>
<organism evidence="1 2">
    <name type="scientific">Actinokineospora bangkokensis</name>
    <dbReference type="NCBI Taxonomy" id="1193682"/>
    <lineage>
        <taxon>Bacteria</taxon>
        <taxon>Bacillati</taxon>
        <taxon>Actinomycetota</taxon>
        <taxon>Actinomycetes</taxon>
        <taxon>Pseudonocardiales</taxon>
        <taxon>Pseudonocardiaceae</taxon>
        <taxon>Actinokineospora</taxon>
    </lineage>
</organism>
<name>A0A1Q9LSS1_9PSEU</name>